<accession>A0A412IR21</accession>
<name>A0A412IR21_9FIRM</name>
<protein>
    <submittedName>
        <fullName evidence="1">Uncharacterized protein</fullName>
    </submittedName>
</protein>
<comment type="caution">
    <text evidence="1">The sequence shown here is derived from an EMBL/GenBank/DDBJ whole genome shotgun (WGS) entry which is preliminary data.</text>
</comment>
<dbReference type="Proteomes" id="UP000285274">
    <property type="component" value="Unassembled WGS sequence"/>
</dbReference>
<proteinExistence type="predicted"/>
<gene>
    <name evidence="1" type="ORF">DWX92_12720</name>
</gene>
<organism evidence="1 2">
    <name type="scientific">Holdemanella biformis</name>
    <dbReference type="NCBI Taxonomy" id="1735"/>
    <lineage>
        <taxon>Bacteria</taxon>
        <taxon>Bacillati</taxon>
        <taxon>Bacillota</taxon>
        <taxon>Erysipelotrichia</taxon>
        <taxon>Erysipelotrichales</taxon>
        <taxon>Erysipelotrichaceae</taxon>
        <taxon>Holdemanella</taxon>
    </lineage>
</organism>
<evidence type="ECO:0000313" key="2">
    <source>
        <dbReference type="Proteomes" id="UP000285274"/>
    </source>
</evidence>
<dbReference type="EMBL" id="QRVM01000157">
    <property type="protein sequence ID" value="RGS41181.1"/>
    <property type="molecule type" value="Genomic_DNA"/>
</dbReference>
<evidence type="ECO:0000313" key="1">
    <source>
        <dbReference type="EMBL" id="RGS41181.1"/>
    </source>
</evidence>
<feature type="non-terminal residue" evidence="1">
    <location>
        <position position="119"/>
    </location>
</feature>
<dbReference type="RefSeq" id="WP_147334745.1">
    <property type="nucleotide sequence ID" value="NZ_QRVM01000157.1"/>
</dbReference>
<reference evidence="1 2" key="1">
    <citation type="submission" date="2018-08" db="EMBL/GenBank/DDBJ databases">
        <title>A genome reference for cultivated species of the human gut microbiota.</title>
        <authorList>
            <person name="Zou Y."/>
            <person name="Xue W."/>
            <person name="Luo G."/>
        </authorList>
    </citation>
    <scope>NUCLEOTIDE SEQUENCE [LARGE SCALE GENOMIC DNA]</scope>
    <source>
        <strain evidence="1 2">AF22-10AC</strain>
    </source>
</reference>
<sequence length="119" mass="13935">MGYSKLSYDDMVEHPEIWRIEKELVSPAWAEEISELGYKGVWAVDFYNDVFGEHLEPSRMPEDYQTGEYGAIALEIFDEFTKDKKGRKKRKVHRYTITDGCMELFDLIDESDNFVLIAP</sequence>
<dbReference type="AlphaFoldDB" id="A0A412IR21"/>